<gene>
    <name evidence="9" type="ORF">IFM89_038870</name>
</gene>
<evidence type="ECO:0000256" key="4">
    <source>
        <dbReference type="ARBA" id="ARBA00022737"/>
    </source>
</evidence>
<dbReference type="OrthoDB" id="3176171at2759"/>
<comment type="subcellular location">
    <subcellularLocation>
        <location evidence="1">Vacuole membrane</location>
        <topology evidence="1">Lipid-anchor</topology>
    </subcellularLocation>
</comment>
<comment type="caution">
    <text evidence="9">The sequence shown here is derived from an EMBL/GenBank/DDBJ whole genome shotgun (WGS) entry which is preliminary data.</text>
</comment>
<keyword evidence="4" id="KW-0677">Repeat</keyword>
<evidence type="ECO:0000313" key="9">
    <source>
        <dbReference type="EMBL" id="KAF9612300.1"/>
    </source>
</evidence>
<dbReference type="GO" id="GO:0005774">
    <property type="term" value="C:vacuolar membrane"/>
    <property type="evidence" value="ECO:0007669"/>
    <property type="project" value="UniProtKB-SubCell"/>
</dbReference>
<dbReference type="EMBL" id="JADFTS010000004">
    <property type="protein sequence ID" value="KAF9612300.1"/>
    <property type="molecule type" value="Genomic_DNA"/>
</dbReference>
<dbReference type="Proteomes" id="UP000631114">
    <property type="component" value="Unassembled WGS sequence"/>
</dbReference>
<dbReference type="AlphaFoldDB" id="A0A835I666"/>
<dbReference type="SMART" id="SM00185">
    <property type="entry name" value="ARM"/>
    <property type="match status" value="3"/>
</dbReference>
<protein>
    <recommendedName>
        <fullName evidence="7">Vacuolar protein 8</fullName>
    </recommendedName>
</protein>
<dbReference type="Pfam" id="PF00514">
    <property type="entry name" value="Arm"/>
    <property type="match status" value="1"/>
</dbReference>
<reference evidence="9 10" key="1">
    <citation type="submission" date="2020-10" db="EMBL/GenBank/DDBJ databases">
        <title>The Coptis chinensis genome and diversification of protoberbering-type alkaloids.</title>
        <authorList>
            <person name="Wang B."/>
            <person name="Shu S."/>
            <person name="Song C."/>
            <person name="Liu Y."/>
        </authorList>
    </citation>
    <scope>NUCLEOTIDE SEQUENCE [LARGE SCALE GENOMIC DNA]</scope>
    <source>
        <strain evidence="9">HL-2020</strain>
        <tissue evidence="9">Leaf</tissue>
    </source>
</reference>
<evidence type="ECO:0000256" key="8">
    <source>
        <dbReference type="PROSITE-ProRule" id="PRU00259"/>
    </source>
</evidence>
<keyword evidence="5" id="KW-0472">Membrane</keyword>
<dbReference type="InterPro" id="IPR011989">
    <property type="entry name" value="ARM-like"/>
</dbReference>
<name>A0A835I666_9MAGN</name>
<dbReference type="SUPFAM" id="SSF48371">
    <property type="entry name" value="ARM repeat"/>
    <property type="match status" value="1"/>
</dbReference>
<keyword evidence="3" id="KW-0926">Vacuole</keyword>
<evidence type="ECO:0000256" key="2">
    <source>
        <dbReference type="ARBA" id="ARBA00005462"/>
    </source>
</evidence>
<proteinExistence type="inferred from homology"/>
<accession>A0A835I666</accession>
<dbReference type="InterPro" id="IPR045156">
    <property type="entry name" value="Vac8"/>
</dbReference>
<evidence type="ECO:0000256" key="3">
    <source>
        <dbReference type="ARBA" id="ARBA00022554"/>
    </source>
</evidence>
<dbReference type="InterPro" id="IPR000225">
    <property type="entry name" value="Armadillo"/>
</dbReference>
<organism evidence="9 10">
    <name type="scientific">Coptis chinensis</name>
    <dbReference type="NCBI Taxonomy" id="261450"/>
    <lineage>
        <taxon>Eukaryota</taxon>
        <taxon>Viridiplantae</taxon>
        <taxon>Streptophyta</taxon>
        <taxon>Embryophyta</taxon>
        <taxon>Tracheophyta</taxon>
        <taxon>Spermatophyta</taxon>
        <taxon>Magnoliopsida</taxon>
        <taxon>Ranunculales</taxon>
        <taxon>Ranunculaceae</taxon>
        <taxon>Coptidoideae</taxon>
        <taxon>Coptis</taxon>
    </lineage>
</organism>
<evidence type="ECO:0000256" key="7">
    <source>
        <dbReference type="ARBA" id="ARBA00026209"/>
    </source>
</evidence>
<comment type="similarity">
    <text evidence="2">Belongs to the beta-catenin family.</text>
</comment>
<dbReference type="InterPro" id="IPR016024">
    <property type="entry name" value="ARM-type_fold"/>
</dbReference>
<sequence length="272" mass="29803">MLLHDLTSLLRDGKIGKWFLYPSWPCIIVLSDKNQEKIVEEGGLKALLMLLGISKSATIHQVASGAIANLAMNETNQVLIVSKGGAQLLADIASRTDDPPTLRAVAEAIANLCGNRLSTNWIQAKPVQSPEKLHVMLKEDGVIKVLMKMVLSGYADVIAEVARGLANFAKYEFRARSHGQRKGPSLLLEDGALTWLISNSTTTSASTRHHIELALCHLAENDENTQDFISSGALKELARISCGSSKEDVRDSAKKTLKLNPRFRFWMQTNAD</sequence>
<dbReference type="PANTHER" id="PTHR47249">
    <property type="entry name" value="VACUOLAR PROTEIN 8"/>
    <property type="match status" value="1"/>
</dbReference>
<evidence type="ECO:0000256" key="1">
    <source>
        <dbReference type="ARBA" id="ARBA00004592"/>
    </source>
</evidence>
<keyword evidence="10" id="KW-1185">Reference proteome</keyword>
<evidence type="ECO:0000256" key="6">
    <source>
        <dbReference type="ARBA" id="ARBA00023288"/>
    </source>
</evidence>
<keyword evidence="6" id="KW-0449">Lipoprotein</keyword>
<dbReference type="PANTHER" id="PTHR47249:SF1">
    <property type="entry name" value="VACUOLAR PROTEIN 8"/>
    <property type="match status" value="1"/>
</dbReference>
<dbReference type="GO" id="GO:0043495">
    <property type="term" value="F:protein-membrane adaptor activity"/>
    <property type="evidence" value="ECO:0007669"/>
    <property type="project" value="InterPro"/>
</dbReference>
<dbReference type="PROSITE" id="PS50176">
    <property type="entry name" value="ARM_REPEAT"/>
    <property type="match status" value="1"/>
</dbReference>
<dbReference type="GO" id="GO:0071562">
    <property type="term" value="P:nucleus-vacuole junction assembly"/>
    <property type="evidence" value="ECO:0007669"/>
    <property type="project" value="InterPro"/>
</dbReference>
<evidence type="ECO:0000256" key="5">
    <source>
        <dbReference type="ARBA" id="ARBA00023136"/>
    </source>
</evidence>
<evidence type="ECO:0000313" key="10">
    <source>
        <dbReference type="Proteomes" id="UP000631114"/>
    </source>
</evidence>
<dbReference type="Gene3D" id="1.25.10.10">
    <property type="entry name" value="Leucine-rich Repeat Variant"/>
    <property type="match status" value="1"/>
</dbReference>
<feature type="repeat" description="ARM" evidence="8">
    <location>
        <begin position="42"/>
        <end position="85"/>
    </location>
</feature>